<proteinExistence type="predicted"/>
<name>A3U9K0_CROAH</name>
<keyword evidence="5" id="KW-1185">Reference proteome</keyword>
<dbReference type="KEGG" id="cat:CA2559_10638"/>
<sequence>MLKLLLRFILCVFVFFTISCSVAIFNTAKPFVATTKVTDTITVNDTLREKVNDTFYRVGKNQLHKNQFGIWELYLEGNAYQRGLAAGSLTRELITKQEQALVKRITNAASGKDSTNQLSKFYNSYAVNIDESIPNEYYRELSGLAKFTDKTLDTLIKPINRLWYLQALPDIAHDFEEIFESGCSSFAVWGNKSFDGKLIIARNYDFHINEAFNETKLITFIKPDKGHRFVTYSWPGFMGVVSGMNEYGVTVTINSGLSHTEKEAQTPISYVAREILQYSKNTYEARRIAEGFNVFASESILIGSAIEREALIIEKSAEQQAVYRAENTTTIVCANHFQSDAFYNDPYNRDATYNTNSMHRFERMYELLNAENKMTPKKAVKVLREKRGLQDSLLGFGNKRAINQLKAHHGIVFKPQDYKLWVSAHPYNMGKYVSYNVKESFARFEDTVAVTTSVAYLKEVIAEDPFLNSETYNKYASYKSLYNLIAEQIKLNQPVPDALLQRLILLNPHQWEAYTLVGDYFYGIKDFVEATEKYQAALDLRVNSPKDYKMLQLKIDDSLRQLNKLQN</sequence>
<dbReference type="PANTHER" id="PTHR35190:SF2">
    <property type="entry name" value="PROTEIN DCD1B"/>
    <property type="match status" value="1"/>
</dbReference>
<reference evidence="4 5" key="1">
    <citation type="journal article" date="2010" name="J. Bacteriol.">
        <title>The complete genome sequence of Croceibacter atlanticus HTCC2559T.</title>
        <authorList>
            <person name="Oh H.M."/>
            <person name="Kang I."/>
            <person name="Ferriera S."/>
            <person name="Giovannoni S.J."/>
            <person name="Cho J.C."/>
        </authorList>
    </citation>
    <scope>NUCLEOTIDE SEQUENCE [LARGE SCALE GENOMIC DNA]</scope>
    <source>
        <strain evidence="5">ATCC BAA-628 / HTCC2559 / KCTC 12090</strain>
    </source>
</reference>
<dbReference type="InterPro" id="IPR005079">
    <property type="entry name" value="Peptidase_C45_hydrolase"/>
</dbReference>
<feature type="signal peptide" evidence="2">
    <location>
        <begin position="1"/>
        <end position="23"/>
    </location>
</feature>
<dbReference type="RefSeq" id="WP_013187871.1">
    <property type="nucleotide sequence ID" value="NC_014230.1"/>
</dbReference>
<dbReference type="HOGENOM" id="CLU_492324_0_0_10"/>
<evidence type="ECO:0000256" key="1">
    <source>
        <dbReference type="PROSITE-ProRule" id="PRU00339"/>
    </source>
</evidence>
<dbReference type="eggNOG" id="COG5010">
    <property type="taxonomic scope" value="Bacteria"/>
</dbReference>
<protein>
    <recommendedName>
        <fullName evidence="3">Peptidase C45 hydrolase domain-containing protein</fullName>
    </recommendedName>
</protein>
<dbReference type="InterPro" id="IPR019734">
    <property type="entry name" value="TPR_rpt"/>
</dbReference>
<dbReference type="InterPro" id="IPR047803">
    <property type="entry name" value="DCD1A/B-like"/>
</dbReference>
<dbReference type="GeneID" id="89453865"/>
<feature type="domain" description="Peptidase C45 hydrolase" evidence="3">
    <location>
        <begin position="196"/>
        <end position="422"/>
    </location>
</feature>
<dbReference type="EMBL" id="CP002046">
    <property type="protein sequence ID" value="EAP86486.1"/>
    <property type="molecule type" value="Genomic_DNA"/>
</dbReference>
<dbReference type="InterPro" id="IPR047794">
    <property type="entry name" value="C45_proenzyme-like"/>
</dbReference>
<keyword evidence="2" id="KW-0732">Signal</keyword>
<organism evidence="4 5">
    <name type="scientific">Croceibacter atlanticus (strain ATCC BAA-628 / JCM 21780 / CIP 108009 / IAM 15332 / KCTC 12090 / HTCC2559)</name>
    <dbReference type="NCBI Taxonomy" id="216432"/>
    <lineage>
        <taxon>Bacteria</taxon>
        <taxon>Pseudomonadati</taxon>
        <taxon>Bacteroidota</taxon>
        <taxon>Flavobacteriia</taxon>
        <taxon>Flavobacteriales</taxon>
        <taxon>Flavobacteriaceae</taxon>
        <taxon>Croceibacter</taxon>
    </lineage>
</organism>
<dbReference type="Gene3D" id="3.60.60.10">
    <property type="entry name" value="Penicillin V Acylase, Chain A"/>
    <property type="match status" value="1"/>
</dbReference>
<dbReference type="PROSITE" id="PS50005">
    <property type="entry name" value="TPR"/>
    <property type="match status" value="1"/>
</dbReference>
<keyword evidence="1" id="KW-0802">TPR repeat</keyword>
<dbReference type="Proteomes" id="UP000002297">
    <property type="component" value="Chromosome"/>
</dbReference>
<evidence type="ECO:0000256" key="2">
    <source>
        <dbReference type="SAM" id="SignalP"/>
    </source>
</evidence>
<dbReference type="PANTHER" id="PTHR35190">
    <property type="entry name" value="PROTEIN DCD1B"/>
    <property type="match status" value="1"/>
</dbReference>
<evidence type="ECO:0000313" key="4">
    <source>
        <dbReference type="EMBL" id="EAP86486.1"/>
    </source>
</evidence>
<dbReference type="STRING" id="216432.CA2559_10638"/>
<evidence type="ECO:0000259" key="3">
    <source>
        <dbReference type="Pfam" id="PF03417"/>
    </source>
</evidence>
<feature type="repeat" description="TPR" evidence="1">
    <location>
        <begin position="511"/>
        <end position="544"/>
    </location>
</feature>
<gene>
    <name evidence="4" type="ordered locus">CA2559_10638</name>
</gene>
<feature type="chain" id="PRO_5005659518" description="Peptidase C45 hydrolase domain-containing protein" evidence="2">
    <location>
        <begin position="24"/>
        <end position="567"/>
    </location>
</feature>
<evidence type="ECO:0000313" key="5">
    <source>
        <dbReference type="Proteomes" id="UP000002297"/>
    </source>
</evidence>
<accession>A3U9K0</accession>
<dbReference type="AlphaFoldDB" id="A3U9K0"/>
<dbReference type="NCBIfam" id="NF040521">
    <property type="entry name" value="C45_proenzyme"/>
    <property type="match status" value="1"/>
</dbReference>
<dbReference type="PROSITE" id="PS51257">
    <property type="entry name" value="PROKAR_LIPOPROTEIN"/>
    <property type="match status" value="1"/>
</dbReference>
<dbReference type="OrthoDB" id="5480874at2"/>
<dbReference type="Pfam" id="PF03417">
    <property type="entry name" value="AAT"/>
    <property type="match status" value="1"/>
</dbReference>